<evidence type="ECO:0000256" key="2">
    <source>
        <dbReference type="SAM" id="Coils"/>
    </source>
</evidence>
<dbReference type="Pfam" id="PF13411">
    <property type="entry name" value="MerR_1"/>
    <property type="match status" value="1"/>
</dbReference>
<keyword evidence="2" id="KW-0175">Coiled coil</keyword>
<dbReference type="Gene3D" id="3.20.80.10">
    <property type="entry name" value="Regulatory factor, effector binding domain"/>
    <property type="match status" value="1"/>
</dbReference>
<evidence type="ECO:0000313" key="4">
    <source>
        <dbReference type="EMBL" id="NYE71054.1"/>
    </source>
</evidence>
<dbReference type="PROSITE" id="PS00552">
    <property type="entry name" value="HTH_MERR_1"/>
    <property type="match status" value="1"/>
</dbReference>
<comment type="caution">
    <text evidence="4">The sequence shown here is derived from an EMBL/GenBank/DDBJ whole genome shotgun (WGS) entry which is preliminary data.</text>
</comment>
<dbReference type="SUPFAM" id="SSF46955">
    <property type="entry name" value="Putative DNA-binding domain"/>
    <property type="match status" value="1"/>
</dbReference>
<dbReference type="EMBL" id="JACCBU010000001">
    <property type="protein sequence ID" value="NYE71054.1"/>
    <property type="molecule type" value="Genomic_DNA"/>
</dbReference>
<organism evidence="4 5">
    <name type="scientific">Microlunatus parietis</name>
    <dbReference type="NCBI Taxonomy" id="682979"/>
    <lineage>
        <taxon>Bacteria</taxon>
        <taxon>Bacillati</taxon>
        <taxon>Actinomycetota</taxon>
        <taxon>Actinomycetes</taxon>
        <taxon>Propionibacteriales</taxon>
        <taxon>Propionibacteriaceae</taxon>
        <taxon>Microlunatus</taxon>
    </lineage>
</organism>
<name>A0A7Y9L8R8_9ACTN</name>
<feature type="coiled-coil region" evidence="2">
    <location>
        <begin position="81"/>
        <end position="112"/>
    </location>
</feature>
<evidence type="ECO:0000259" key="3">
    <source>
        <dbReference type="PROSITE" id="PS50937"/>
    </source>
</evidence>
<protein>
    <submittedName>
        <fullName evidence="4">DNA-binding transcriptional MerR regulator</fullName>
    </submittedName>
</protein>
<dbReference type="SMART" id="SM00422">
    <property type="entry name" value="HTH_MERR"/>
    <property type="match status" value="1"/>
</dbReference>
<feature type="domain" description="HTH merR-type" evidence="3">
    <location>
        <begin position="3"/>
        <end position="73"/>
    </location>
</feature>
<dbReference type="GO" id="GO:0003677">
    <property type="term" value="F:DNA binding"/>
    <property type="evidence" value="ECO:0007669"/>
    <property type="project" value="UniProtKB-KW"/>
</dbReference>
<dbReference type="Gene3D" id="1.10.1660.10">
    <property type="match status" value="1"/>
</dbReference>
<dbReference type="Proteomes" id="UP000569914">
    <property type="component" value="Unassembled WGS sequence"/>
</dbReference>
<evidence type="ECO:0000256" key="1">
    <source>
        <dbReference type="ARBA" id="ARBA00023125"/>
    </source>
</evidence>
<sequence>MIMLNIGEFAQWTGLTIKALRLYDERGILAPAEVDPFSGYRRYSAGQLRDAIMIKALRDAGVPLAGVADAAAAPDRAAELLDEHRERVAAARRAEDLAAEQARRVLADLEQEVSLEVRSAPSQPYAGVLVEVSDGDAREWDDDEPANRAFGALWQALAATDNRPTGDFWSTIRSGKDPEHVQLVLSWPVAREPEPGFALDGHRVEVGTLPEREEIVASWTFDGTDPAEGAMHPAAIALVEEVERRDLDLNLGLLRQVGVTDQSGAPIGVELAYALPCGTDSDAGRTARVQANRSGLT</sequence>
<keyword evidence="5" id="KW-1185">Reference proteome</keyword>
<dbReference type="InterPro" id="IPR000551">
    <property type="entry name" value="MerR-type_HTH_dom"/>
</dbReference>
<dbReference type="InterPro" id="IPR047057">
    <property type="entry name" value="MerR_fam"/>
</dbReference>
<keyword evidence="1 4" id="KW-0238">DNA-binding</keyword>
<dbReference type="PROSITE" id="PS50937">
    <property type="entry name" value="HTH_MERR_2"/>
    <property type="match status" value="1"/>
</dbReference>
<dbReference type="PANTHER" id="PTHR30204">
    <property type="entry name" value="REDOX-CYCLING DRUG-SENSING TRANSCRIPTIONAL ACTIVATOR SOXR"/>
    <property type="match status" value="1"/>
</dbReference>
<accession>A0A7Y9L8R8</accession>
<dbReference type="AlphaFoldDB" id="A0A7Y9L8R8"/>
<dbReference type="GO" id="GO:0003700">
    <property type="term" value="F:DNA-binding transcription factor activity"/>
    <property type="evidence" value="ECO:0007669"/>
    <property type="project" value="InterPro"/>
</dbReference>
<dbReference type="InterPro" id="IPR011256">
    <property type="entry name" value="Reg_factor_effector_dom_sf"/>
</dbReference>
<evidence type="ECO:0000313" key="5">
    <source>
        <dbReference type="Proteomes" id="UP000569914"/>
    </source>
</evidence>
<reference evidence="4 5" key="1">
    <citation type="submission" date="2020-07" db="EMBL/GenBank/DDBJ databases">
        <title>Sequencing the genomes of 1000 actinobacteria strains.</title>
        <authorList>
            <person name="Klenk H.-P."/>
        </authorList>
    </citation>
    <scope>NUCLEOTIDE SEQUENCE [LARGE SCALE GENOMIC DNA]</scope>
    <source>
        <strain evidence="4 5">DSM 22083</strain>
    </source>
</reference>
<proteinExistence type="predicted"/>
<dbReference type="InterPro" id="IPR009061">
    <property type="entry name" value="DNA-bd_dom_put_sf"/>
</dbReference>
<gene>
    <name evidence="4" type="ORF">BKA15_002383</name>
</gene>
<dbReference type="PANTHER" id="PTHR30204:SF97">
    <property type="entry name" value="MERR FAMILY REGULATORY PROTEIN"/>
    <property type="match status" value="1"/>
</dbReference>